<reference evidence="7" key="1">
    <citation type="submission" date="2015-08" db="UniProtKB">
        <authorList>
            <consortium name="WormBaseParasite"/>
        </authorList>
    </citation>
    <scope>IDENTIFICATION</scope>
</reference>
<dbReference type="InterPro" id="IPR017096">
    <property type="entry name" value="BTB-kelch_protein"/>
</dbReference>
<dbReference type="Gene3D" id="2.120.10.80">
    <property type="entry name" value="Kelch-type beta propeller"/>
    <property type="match status" value="1"/>
</dbReference>
<dbReference type="PANTHER" id="PTHR24412">
    <property type="entry name" value="KELCH PROTEIN"/>
    <property type="match status" value="1"/>
</dbReference>
<dbReference type="InterPro" id="IPR015915">
    <property type="entry name" value="Kelch-typ_b-propeller"/>
</dbReference>
<dbReference type="InterPro" id="IPR006652">
    <property type="entry name" value="Kelch_1"/>
</dbReference>
<dbReference type="SUPFAM" id="SSF54695">
    <property type="entry name" value="POZ domain"/>
    <property type="match status" value="1"/>
</dbReference>
<evidence type="ECO:0000259" key="5">
    <source>
        <dbReference type="PROSITE" id="PS50097"/>
    </source>
</evidence>
<accession>A0A0K0E1Q3</accession>
<dbReference type="PIRSF" id="PIRSF037037">
    <property type="entry name" value="Kelch-like_protein_gigaxonin"/>
    <property type="match status" value="1"/>
</dbReference>
<evidence type="ECO:0000256" key="1">
    <source>
        <dbReference type="ARBA" id="ARBA00004906"/>
    </source>
</evidence>
<dbReference type="Pfam" id="PF07707">
    <property type="entry name" value="BACK"/>
    <property type="match status" value="1"/>
</dbReference>
<evidence type="ECO:0000313" key="8">
    <source>
        <dbReference type="WBParaSite" id="TCONS_00003382.p1"/>
    </source>
</evidence>
<dbReference type="PROSITE" id="PS50097">
    <property type="entry name" value="BTB"/>
    <property type="match status" value="1"/>
</dbReference>
<dbReference type="Gene3D" id="1.25.40.420">
    <property type="match status" value="1"/>
</dbReference>
<comment type="pathway">
    <text evidence="1">Protein modification; protein ubiquitination.</text>
</comment>
<protein>
    <submittedName>
        <fullName evidence="7 8">BTB domain-containing protein</fullName>
    </submittedName>
</protein>
<dbReference type="Proteomes" id="UP000035681">
    <property type="component" value="Unplaced"/>
</dbReference>
<dbReference type="SMART" id="SM00612">
    <property type="entry name" value="Kelch"/>
    <property type="match status" value="3"/>
</dbReference>
<dbReference type="STRING" id="6248.A0A0K0E1Q3"/>
<dbReference type="SMART" id="SM00875">
    <property type="entry name" value="BACK"/>
    <property type="match status" value="1"/>
</dbReference>
<keyword evidence="3" id="KW-0677">Repeat</keyword>
<feature type="domain" description="BTB" evidence="5">
    <location>
        <begin position="37"/>
        <end position="106"/>
    </location>
</feature>
<name>A0A0K0E1Q3_STRER</name>
<dbReference type="InterPro" id="IPR000210">
    <property type="entry name" value="BTB/POZ_dom"/>
</dbReference>
<evidence type="ECO:0000313" key="7">
    <source>
        <dbReference type="WBParaSite" id="SSTP_0000342100.1"/>
    </source>
</evidence>
<organism evidence="7">
    <name type="scientific">Strongyloides stercoralis</name>
    <name type="common">Threadworm</name>
    <dbReference type="NCBI Taxonomy" id="6248"/>
    <lineage>
        <taxon>Eukaryota</taxon>
        <taxon>Metazoa</taxon>
        <taxon>Ecdysozoa</taxon>
        <taxon>Nematoda</taxon>
        <taxon>Chromadorea</taxon>
        <taxon>Rhabditida</taxon>
        <taxon>Tylenchina</taxon>
        <taxon>Panagrolaimomorpha</taxon>
        <taxon>Strongyloidoidea</taxon>
        <taxon>Strongyloididae</taxon>
        <taxon>Strongyloides</taxon>
    </lineage>
</organism>
<evidence type="ECO:0000313" key="6">
    <source>
        <dbReference type="Proteomes" id="UP000035681"/>
    </source>
</evidence>
<dbReference type="InterPro" id="IPR011705">
    <property type="entry name" value="BACK"/>
</dbReference>
<dbReference type="Gene3D" id="3.30.710.10">
    <property type="entry name" value="Potassium Channel Kv1.1, Chain A"/>
    <property type="match status" value="1"/>
</dbReference>
<dbReference type="WBParaSite" id="SSTP_0000342100.1">
    <property type="protein sequence ID" value="SSTP_0000342100.1"/>
    <property type="gene ID" value="SSTP_0000342100"/>
</dbReference>
<dbReference type="PANTHER" id="PTHR24412:SF489">
    <property type="entry name" value="RING FINGER DOMAIN AND KELCH REPEAT-CONTAINING PROTEIN DDB_G0271372"/>
    <property type="match status" value="1"/>
</dbReference>
<dbReference type="Pfam" id="PF24681">
    <property type="entry name" value="Kelch_KLHDC2_KLHL20_DRC7"/>
    <property type="match status" value="1"/>
</dbReference>
<sequence length="564" mass="66179">MWKDKDFFEWCDEYDKRSQSLKLMYQFKRMYERNEMCDFIIKSSDGKEFHVHKLMICASIPYFYSFKDFANNCNKNENTVTLDMFSSETIELILNYVYNGKIEYHKDTVSDIVCAADYLQMESLKNEAIEKLLMLGDKSTLFNEKVVFCIESSITKYKEAQKFYGENFFEFSEKESFYLLGIESLISILDKDYLNVPNEEFVFNSAMKWIHYDYQNRKQYILTVFSILRIAYLDNSFIFDKILTEPTIINIGEIRDKINKYFRIFSEKSLGNKHLSKFSSERSSYQLKCLVYNKYFSKNAISIAIKTFDQKCDKWVSHSSVFFEKIDCVLGIKYNNKVYFFRFIDVVSYSSGVILDMDNHSTKRVSFSDSRNGRVMEQFNDKIFTIGGVNNKEENKNLVECYSFRDNNVASLEPIPNNVRRAASVIFNNNIYIIGGKLNDQAIPNVQKYSICRDSWYEIDKMNYPRWNASAIVYNNRIFVIGGDGLESKLNSCEVYDVELGVWSDIPDMPYKRAGASLSIKKDFLYVVGGFGEEPNKIMKYNLLQSTWHDGPLLEDSMLRYFAI</sequence>
<dbReference type="CDD" id="cd18186">
    <property type="entry name" value="BTB_POZ_ZBTB_KLHL-like"/>
    <property type="match status" value="1"/>
</dbReference>
<dbReference type="SMART" id="SM00225">
    <property type="entry name" value="BTB"/>
    <property type="match status" value="1"/>
</dbReference>
<evidence type="ECO:0000256" key="4">
    <source>
        <dbReference type="ARBA" id="ARBA00022786"/>
    </source>
</evidence>
<keyword evidence="2" id="KW-0880">Kelch repeat</keyword>
<dbReference type="InterPro" id="IPR011333">
    <property type="entry name" value="SKP1/BTB/POZ_sf"/>
</dbReference>
<proteinExistence type="predicted"/>
<dbReference type="SUPFAM" id="SSF117281">
    <property type="entry name" value="Kelch motif"/>
    <property type="match status" value="1"/>
</dbReference>
<keyword evidence="4" id="KW-0833">Ubl conjugation pathway</keyword>
<keyword evidence="6" id="KW-1185">Reference proteome</keyword>
<evidence type="ECO:0000256" key="3">
    <source>
        <dbReference type="ARBA" id="ARBA00022737"/>
    </source>
</evidence>
<dbReference type="WBParaSite" id="TCONS_00003382.p1">
    <property type="protein sequence ID" value="TCONS_00003382.p1"/>
    <property type="gene ID" value="XLOC_003122"/>
</dbReference>
<dbReference type="AlphaFoldDB" id="A0A0K0E1Q3"/>
<dbReference type="Pfam" id="PF00651">
    <property type="entry name" value="BTB"/>
    <property type="match status" value="1"/>
</dbReference>
<evidence type="ECO:0000256" key="2">
    <source>
        <dbReference type="ARBA" id="ARBA00022441"/>
    </source>
</evidence>